<keyword evidence="1" id="KW-0175">Coiled coil</keyword>
<protein>
    <submittedName>
        <fullName evidence="2">Uncharacterized protein</fullName>
    </submittedName>
</protein>
<proteinExistence type="predicted"/>
<dbReference type="AlphaFoldDB" id="A0A6C0L286"/>
<dbReference type="EMBL" id="MN741020">
    <property type="protein sequence ID" value="QHU22970.1"/>
    <property type="molecule type" value="Genomic_DNA"/>
</dbReference>
<reference evidence="2" key="1">
    <citation type="journal article" date="2020" name="Nature">
        <title>Giant virus diversity and host interactions through global metagenomics.</title>
        <authorList>
            <person name="Schulz F."/>
            <person name="Roux S."/>
            <person name="Paez-Espino D."/>
            <person name="Jungbluth S."/>
            <person name="Walsh D.A."/>
            <person name="Denef V.J."/>
            <person name="McMahon K.D."/>
            <person name="Konstantinidis K.T."/>
            <person name="Eloe-Fadrosh E.A."/>
            <person name="Kyrpides N.C."/>
            <person name="Woyke T."/>
        </authorList>
    </citation>
    <scope>NUCLEOTIDE SEQUENCE</scope>
    <source>
        <strain evidence="2">GVMAG-S-ERX555907-63</strain>
    </source>
</reference>
<organism evidence="2">
    <name type="scientific">viral metagenome</name>
    <dbReference type="NCBI Taxonomy" id="1070528"/>
    <lineage>
        <taxon>unclassified sequences</taxon>
        <taxon>metagenomes</taxon>
        <taxon>organismal metagenomes</taxon>
    </lineage>
</organism>
<name>A0A6C0L286_9ZZZZ</name>
<accession>A0A6C0L286</accession>
<sequence>MYKYEELNNLDEHLKKLEIIPKDIKTKYGEILKLKEELKTIMALENDNSKSDPFSFLGKQNEKNILNKKETILKNEIENLKEELNNLPSEIITKICPNIDDFICDQKSVILDLENKISVLNTLNKSILLTGLVMIGLTLYKHFY</sequence>
<feature type="coiled-coil region" evidence="1">
    <location>
        <begin position="63"/>
        <end position="90"/>
    </location>
</feature>
<evidence type="ECO:0000313" key="2">
    <source>
        <dbReference type="EMBL" id="QHU22970.1"/>
    </source>
</evidence>
<evidence type="ECO:0000256" key="1">
    <source>
        <dbReference type="SAM" id="Coils"/>
    </source>
</evidence>